<dbReference type="SUPFAM" id="SSF55681">
    <property type="entry name" value="Class II aaRS and biotin synthetases"/>
    <property type="match status" value="1"/>
</dbReference>
<dbReference type="PANTHER" id="PTHR11476">
    <property type="entry name" value="HISTIDYL-TRNA SYNTHETASE"/>
    <property type="match status" value="1"/>
</dbReference>
<protein>
    <submittedName>
        <fullName evidence="2">Unannotated protein</fullName>
    </submittedName>
</protein>
<sequence length="252" mass="26599">MNDRRLLTALLSAAGIAPEFHGDALITLDKLDKIGSEGVLTELVERLPAGFDRGVLAAVLSGESIALDPAAIGQVMGGSPEALAAAQELCDWAMVVAEVLGPEIVVVDPTLVRGMGYYTSSIVEIAHPNMGISLGGGGRYDGMIGRFLGTDVPAFGLSLGFERLIDVVPMDSTGYPDRVALLYDTENPGEHLAKLKIQLVDTGHTVRLVPKSKNLRPVYQQLVADGFSRVAEVTSDISESGSLAWRELSGGN</sequence>
<dbReference type="Gene3D" id="3.30.930.10">
    <property type="entry name" value="Bira Bifunctional Protein, Domain 2"/>
    <property type="match status" value="1"/>
</dbReference>
<dbReference type="EMBL" id="CAEZVY010000111">
    <property type="protein sequence ID" value="CAB4647917.1"/>
    <property type="molecule type" value="Genomic_DNA"/>
</dbReference>
<dbReference type="InterPro" id="IPR041715">
    <property type="entry name" value="HisRS-like_core"/>
</dbReference>
<feature type="domain" description="Class II Histidinyl-tRNA synthetase (HisRS)-like catalytic core" evidence="1">
    <location>
        <begin position="5"/>
        <end position="164"/>
    </location>
</feature>
<dbReference type="Pfam" id="PF13393">
    <property type="entry name" value="tRNA-synt_His"/>
    <property type="match status" value="1"/>
</dbReference>
<dbReference type="PANTHER" id="PTHR11476:SF7">
    <property type="entry name" value="HISTIDINE--TRNA LIGASE"/>
    <property type="match status" value="1"/>
</dbReference>
<name>A0A6J6KDU4_9ZZZZ</name>
<evidence type="ECO:0000259" key="1">
    <source>
        <dbReference type="Pfam" id="PF13393"/>
    </source>
</evidence>
<accession>A0A6J6KDU4</accession>
<reference evidence="2" key="1">
    <citation type="submission" date="2020-05" db="EMBL/GenBank/DDBJ databases">
        <authorList>
            <person name="Chiriac C."/>
            <person name="Salcher M."/>
            <person name="Ghai R."/>
            <person name="Kavagutti S V."/>
        </authorList>
    </citation>
    <scope>NUCLEOTIDE SEQUENCE</scope>
</reference>
<organism evidence="2">
    <name type="scientific">freshwater metagenome</name>
    <dbReference type="NCBI Taxonomy" id="449393"/>
    <lineage>
        <taxon>unclassified sequences</taxon>
        <taxon>metagenomes</taxon>
        <taxon>ecological metagenomes</taxon>
    </lineage>
</organism>
<evidence type="ECO:0000313" key="2">
    <source>
        <dbReference type="EMBL" id="CAB4647917.1"/>
    </source>
</evidence>
<dbReference type="InterPro" id="IPR045864">
    <property type="entry name" value="aa-tRNA-synth_II/BPL/LPL"/>
</dbReference>
<dbReference type="AlphaFoldDB" id="A0A6J6KDU4"/>
<proteinExistence type="predicted"/>
<gene>
    <name evidence="2" type="ORF">UFOPK2158_01025</name>
</gene>